<dbReference type="SUPFAM" id="SSF53756">
    <property type="entry name" value="UDP-Glycosyltransferase/glycogen phosphorylase"/>
    <property type="match status" value="1"/>
</dbReference>
<keyword evidence="4" id="KW-1185">Reference proteome</keyword>
<dbReference type="CDD" id="cd03801">
    <property type="entry name" value="GT4_PimA-like"/>
    <property type="match status" value="1"/>
</dbReference>
<evidence type="ECO:0000313" key="3">
    <source>
        <dbReference type="EMBL" id="MFD0795738.1"/>
    </source>
</evidence>
<name>A0ABW3AXJ6_9SPHI</name>
<keyword evidence="3" id="KW-0328">Glycosyltransferase</keyword>
<dbReference type="EMBL" id="JBHTHZ010000014">
    <property type="protein sequence ID" value="MFD0795738.1"/>
    <property type="molecule type" value="Genomic_DNA"/>
</dbReference>
<dbReference type="GO" id="GO:0016757">
    <property type="term" value="F:glycosyltransferase activity"/>
    <property type="evidence" value="ECO:0007669"/>
    <property type="project" value="UniProtKB-KW"/>
</dbReference>
<reference evidence="4" key="1">
    <citation type="journal article" date="2019" name="Int. J. Syst. Evol. Microbiol.">
        <title>The Global Catalogue of Microorganisms (GCM) 10K type strain sequencing project: providing services to taxonomists for standard genome sequencing and annotation.</title>
        <authorList>
            <consortium name="The Broad Institute Genomics Platform"/>
            <consortium name="The Broad Institute Genome Sequencing Center for Infectious Disease"/>
            <person name="Wu L."/>
            <person name="Ma J."/>
        </authorList>
    </citation>
    <scope>NUCLEOTIDE SEQUENCE [LARGE SCALE GENOMIC DNA]</scope>
    <source>
        <strain evidence="4">CCUG 61484</strain>
    </source>
</reference>
<evidence type="ECO:0000259" key="2">
    <source>
        <dbReference type="Pfam" id="PF13439"/>
    </source>
</evidence>
<dbReference type="Pfam" id="PF13439">
    <property type="entry name" value="Glyco_transf_4"/>
    <property type="match status" value="1"/>
</dbReference>
<evidence type="ECO:0000313" key="4">
    <source>
        <dbReference type="Proteomes" id="UP001597010"/>
    </source>
</evidence>
<sequence>MRILILTHRTPFPQNGGYPIVVGNTIQGLLNLGHEVTLLSLTDRTVGRYRERDGLLDQITYIEHQIDTRVSMMQAVSHLFTSGTHQIDKYYNAGFEKIIQKTLVDSRFDIIQLEGIFVTPYLNLIRKNSNAKVIFRAHNIEHQVWQKLAQQKNDPFKKWYLNLLARRIKKYELGTLNLFDGIMVFTEQDKQSLLSFGTRIPITVIPIGVDLSLYQPDLNKTDFSSLFFLGSLNWLPNREGIEWFMDNFHKEFTVGTLKAKFYVAGHNIPEEFDDYEALGKVFIHGEVDDALEFVNSKAIMIVPLLSGGGMRVKIIEGMAMQKCIISTSLGAEGINVSHGENIIIANNLDEFHKALKHCTTDEYYCREIGLNARKLIEKEHDIDYIIPQLIDFYETVL</sequence>
<feature type="domain" description="Glycosyltransferase subfamily 4-like N-terminal" evidence="2">
    <location>
        <begin position="16"/>
        <end position="212"/>
    </location>
</feature>
<accession>A0ABW3AXJ6</accession>
<proteinExistence type="predicted"/>
<gene>
    <name evidence="3" type="ORF">ACFQZX_19105</name>
</gene>
<dbReference type="Pfam" id="PF13692">
    <property type="entry name" value="Glyco_trans_1_4"/>
    <property type="match status" value="1"/>
</dbReference>
<dbReference type="Gene3D" id="3.40.50.2000">
    <property type="entry name" value="Glycogen Phosphorylase B"/>
    <property type="match status" value="2"/>
</dbReference>
<dbReference type="PANTHER" id="PTHR46401:SF2">
    <property type="entry name" value="GLYCOSYLTRANSFERASE WBBK-RELATED"/>
    <property type="match status" value="1"/>
</dbReference>
<keyword evidence="1 3" id="KW-0808">Transferase</keyword>
<dbReference type="RefSeq" id="WP_377118431.1">
    <property type="nucleotide sequence ID" value="NZ_JBHTHZ010000014.1"/>
</dbReference>
<organism evidence="3 4">
    <name type="scientific">Mucilaginibacter litoreus</name>
    <dbReference type="NCBI Taxonomy" id="1048221"/>
    <lineage>
        <taxon>Bacteria</taxon>
        <taxon>Pseudomonadati</taxon>
        <taxon>Bacteroidota</taxon>
        <taxon>Sphingobacteriia</taxon>
        <taxon>Sphingobacteriales</taxon>
        <taxon>Sphingobacteriaceae</taxon>
        <taxon>Mucilaginibacter</taxon>
    </lineage>
</organism>
<dbReference type="InterPro" id="IPR028098">
    <property type="entry name" value="Glyco_trans_4-like_N"/>
</dbReference>
<comment type="caution">
    <text evidence="3">The sequence shown here is derived from an EMBL/GenBank/DDBJ whole genome shotgun (WGS) entry which is preliminary data.</text>
</comment>
<dbReference type="PANTHER" id="PTHR46401">
    <property type="entry name" value="GLYCOSYLTRANSFERASE WBBK-RELATED"/>
    <property type="match status" value="1"/>
</dbReference>
<dbReference type="EC" id="2.4.-.-" evidence="3"/>
<evidence type="ECO:0000256" key="1">
    <source>
        <dbReference type="ARBA" id="ARBA00022679"/>
    </source>
</evidence>
<dbReference type="Proteomes" id="UP001597010">
    <property type="component" value="Unassembled WGS sequence"/>
</dbReference>
<protein>
    <submittedName>
        <fullName evidence="3">Glycosyltransferase family 4 protein</fullName>
        <ecNumber evidence="3">2.4.-.-</ecNumber>
    </submittedName>
</protein>